<dbReference type="eggNOG" id="arCOG03708">
    <property type="taxonomic scope" value="Archaea"/>
</dbReference>
<protein>
    <submittedName>
        <fullName evidence="1">PaREP1 domain containing protein</fullName>
    </submittedName>
</protein>
<dbReference type="OrthoDB" id="28552at2157"/>
<dbReference type="GeneID" id="10289197"/>
<name>F0QTN6_VULM7</name>
<dbReference type="HOGENOM" id="CLU_2447840_0_0_2"/>
<evidence type="ECO:0000313" key="2">
    <source>
        <dbReference type="Proteomes" id="UP000007485"/>
    </source>
</evidence>
<dbReference type="KEGG" id="vmo:VMUT_1545"/>
<proteinExistence type="predicted"/>
<dbReference type="Proteomes" id="UP000007485">
    <property type="component" value="Chromosome"/>
</dbReference>
<sequence>MRIRGMKERVDRVDWVIVVMPTSYLKDVAMVIGGKVDLLTDKALWVHQYQYNGPDPERVLSPYKDDGSARRDIETLIREMEEMLRSINP</sequence>
<accession>F0QTN6</accession>
<dbReference type="AlphaFoldDB" id="F0QTN6"/>
<organism evidence="1 2">
    <name type="scientific">Vulcanisaeta moutnovskia (strain 768-28)</name>
    <dbReference type="NCBI Taxonomy" id="985053"/>
    <lineage>
        <taxon>Archaea</taxon>
        <taxon>Thermoproteota</taxon>
        <taxon>Thermoprotei</taxon>
        <taxon>Thermoproteales</taxon>
        <taxon>Thermoproteaceae</taxon>
        <taxon>Vulcanisaeta</taxon>
    </lineage>
</organism>
<reference evidence="1 2" key="1">
    <citation type="journal article" date="2011" name="J. Bacteriol.">
        <title>Complete genome sequence of 'Vulcanisaeta moutnovskia' strain 768-28, a novel member of the hyperthermophilic crenarchaeal genus vulcanisaeta.</title>
        <authorList>
            <person name="Gumerov V.M."/>
            <person name="Mardanov A.V."/>
            <person name="Beletsky A.V."/>
            <person name="Prokofeva M.I."/>
            <person name="Bonch-Osmolovskaya E.A."/>
            <person name="Ravin N.V."/>
            <person name="Skryabin K.G."/>
        </authorList>
    </citation>
    <scope>NUCLEOTIDE SEQUENCE [LARGE SCALE GENOMIC DNA]</scope>
    <source>
        <strain evidence="1 2">768-28</strain>
    </source>
</reference>
<evidence type="ECO:0000313" key="1">
    <source>
        <dbReference type="EMBL" id="ADY01749.1"/>
    </source>
</evidence>
<keyword evidence="2" id="KW-1185">Reference proteome</keyword>
<dbReference type="RefSeq" id="WP_013604911.1">
    <property type="nucleotide sequence ID" value="NC_015151.1"/>
</dbReference>
<dbReference type="STRING" id="985053.VMUT_1545"/>
<gene>
    <name evidence="1" type="ordered locus">VMUT_1545</name>
</gene>
<dbReference type="EMBL" id="CP002529">
    <property type="protein sequence ID" value="ADY01749.1"/>
    <property type="molecule type" value="Genomic_DNA"/>
</dbReference>